<name>A0A9Q0YAR8_9SAUR</name>
<evidence type="ECO:0000256" key="1">
    <source>
        <dbReference type="SAM" id="MobiDB-lite"/>
    </source>
</evidence>
<dbReference type="AlphaFoldDB" id="A0A9Q0YAR8"/>
<evidence type="ECO:0000313" key="3">
    <source>
        <dbReference type="Proteomes" id="UP001142489"/>
    </source>
</evidence>
<proteinExistence type="predicted"/>
<gene>
    <name evidence="2" type="ORF">JRQ81_000978</name>
</gene>
<reference evidence="2" key="1">
    <citation type="journal article" date="2023" name="DNA Res.">
        <title>Chromosome-level genome assembly of Phrynocephalus forsythii using third-generation DNA sequencing and Hi-C analysis.</title>
        <authorList>
            <person name="Qi Y."/>
            <person name="Zhao W."/>
            <person name="Zhao Y."/>
            <person name="Niu C."/>
            <person name="Cao S."/>
            <person name="Zhang Y."/>
        </authorList>
    </citation>
    <scope>NUCLEOTIDE SEQUENCE</scope>
    <source>
        <tissue evidence="2">Muscle</tissue>
    </source>
</reference>
<dbReference type="OrthoDB" id="8944729at2759"/>
<feature type="region of interest" description="Disordered" evidence="1">
    <location>
        <begin position="80"/>
        <end position="108"/>
    </location>
</feature>
<feature type="compositionally biased region" description="Polar residues" evidence="1">
    <location>
        <begin position="80"/>
        <end position="105"/>
    </location>
</feature>
<organism evidence="2 3">
    <name type="scientific">Phrynocephalus forsythii</name>
    <dbReference type="NCBI Taxonomy" id="171643"/>
    <lineage>
        <taxon>Eukaryota</taxon>
        <taxon>Metazoa</taxon>
        <taxon>Chordata</taxon>
        <taxon>Craniata</taxon>
        <taxon>Vertebrata</taxon>
        <taxon>Euteleostomi</taxon>
        <taxon>Lepidosauria</taxon>
        <taxon>Squamata</taxon>
        <taxon>Bifurcata</taxon>
        <taxon>Unidentata</taxon>
        <taxon>Episquamata</taxon>
        <taxon>Toxicofera</taxon>
        <taxon>Iguania</taxon>
        <taxon>Acrodonta</taxon>
        <taxon>Agamidae</taxon>
        <taxon>Agaminae</taxon>
        <taxon>Phrynocephalus</taxon>
    </lineage>
</organism>
<dbReference type="EMBL" id="JAPFRF010000001">
    <property type="protein sequence ID" value="KAJ7345028.1"/>
    <property type="molecule type" value="Genomic_DNA"/>
</dbReference>
<dbReference type="Proteomes" id="UP001142489">
    <property type="component" value="Unassembled WGS sequence"/>
</dbReference>
<keyword evidence="3" id="KW-1185">Reference proteome</keyword>
<evidence type="ECO:0000313" key="2">
    <source>
        <dbReference type="EMBL" id="KAJ7345028.1"/>
    </source>
</evidence>
<protein>
    <submittedName>
        <fullName evidence="2">Uncharacterized protein</fullName>
    </submittedName>
</protein>
<feature type="region of interest" description="Disordered" evidence="1">
    <location>
        <begin position="1"/>
        <end position="26"/>
    </location>
</feature>
<sequence length="198" mass="22393">MVRDQRRQLRLEESRQKKEKHKNERVLETFKSAVEVVTPHSSIVISPSQKSMAQTEYESPPPIHVSTTPVSSWYCPAATGMSTSSQHSPGQTPSSNNRLSQSESVSRGLPNSDLEMKFYSEPNLSFSEAAVHSHYNMAASVVETDSITQPSLMAKSYRAMPGESRNFTRRPRYQLTPEHNTIVSMQQRLRLKIAKKSR</sequence>
<accession>A0A9Q0YAR8</accession>
<comment type="caution">
    <text evidence="2">The sequence shown here is derived from an EMBL/GenBank/DDBJ whole genome shotgun (WGS) entry which is preliminary data.</text>
</comment>